<sequence>MNNSGMTTGRPAGYSAISNYSRVEILHLVQERSDRTVAELVSATDLHPNTVREHLQRLIDDGYVVSATEHRTTRGRPRVLYSATDGVTACSPVQHRKARAAAQRGDVMRRVLPGDAPKLDTAALHQIDALVEDLVDAGFDPLVDESELTVELTPCAHASSQAEHREVLCSVHLGIMQSVLSSAGGPLSVDGMRSSCDPRECIVQLLHASQRP</sequence>
<proteinExistence type="predicted"/>
<dbReference type="SMART" id="SM00418">
    <property type="entry name" value="HTH_ARSR"/>
    <property type="match status" value="1"/>
</dbReference>
<dbReference type="Pfam" id="PF01022">
    <property type="entry name" value="HTH_5"/>
    <property type="match status" value="1"/>
</dbReference>
<dbReference type="Gene3D" id="1.10.10.10">
    <property type="entry name" value="Winged helix-like DNA-binding domain superfamily/Winged helix DNA-binding domain"/>
    <property type="match status" value="1"/>
</dbReference>
<reference evidence="2 3" key="1">
    <citation type="submission" date="2019-06" db="EMBL/GenBank/DDBJ databases">
        <title>Sequencing the genomes of 1000 actinobacteria strains.</title>
        <authorList>
            <person name="Klenk H.-P."/>
        </authorList>
    </citation>
    <scope>NUCLEOTIDE SEQUENCE [LARGE SCALE GENOMIC DNA]</scope>
    <source>
        <strain evidence="2 3">DSM 20427</strain>
    </source>
</reference>
<dbReference type="SUPFAM" id="SSF46785">
    <property type="entry name" value="Winged helix' DNA-binding domain"/>
    <property type="match status" value="1"/>
</dbReference>
<dbReference type="CDD" id="cd00090">
    <property type="entry name" value="HTH_ARSR"/>
    <property type="match status" value="1"/>
</dbReference>
<gene>
    <name evidence="2" type="ORF">FHX68_1540</name>
</gene>
<evidence type="ECO:0000259" key="1">
    <source>
        <dbReference type="SMART" id="SM00418"/>
    </source>
</evidence>
<accession>A0A4Y3UT41</accession>
<dbReference type="InterPro" id="IPR011991">
    <property type="entry name" value="ArsR-like_HTH"/>
</dbReference>
<comment type="caution">
    <text evidence="2">The sequence shown here is derived from an EMBL/GenBank/DDBJ whole genome shotgun (WGS) entry which is preliminary data.</text>
</comment>
<feature type="domain" description="HTH arsR-type" evidence="1">
    <location>
        <begin position="12"/>
        <end position="95"/>
    </location>
</feature>
<keyword evidence="3" id="KW-1185">Reference proteome</keyword>
<dbReference type="EMBL" id="VFPS01000002">
    <property type="protein sequence ID" value="TQM98826.1"/>
    <property type="molecule type" value="Genomic_DNA"/>
</dbReference>
<evidence type="ECO:0000313" key="2">
    <source>
        <dbReference type="EMBL" id="TQM98826.1"/>
    </source>
</evidence>
<organism evidence="2 3">
    <name type="scientific">Microbacterium lacticum</name>
    <dbReference type="NCBI Taxonomy" id="33885"/>
    <lineage>
        <taxon>Bacteria</taxon>
        <taxon>Bacillati</taxon>
        <taxon>Actinomycetota</taxon>
        <taxon>Actinomycetes</taxon>
        <taxon>Micrococcales</taxon>
        <taxon>Microbacteriaceae</taxon>
        <taxon>Microbacterium</taxon>
    </lineage>
</organism>
<dbReference type="InterPro" id="IPR036388">
    <property type="entry name" value="WH-like_DNA-bd_sf"/>
</dbReference>
<dbReference type="Proteomes" id="UP000319804">
    <property type="component" value="Unassembled WGS sequence"/>
</dbReference>
<dbReference type="InterPro" id="IPR001845">
    <property type="entry name" value="HTH_ArsR_DNA-bd_dom"/>
</dbReference>
<dbReference type="AlphaFoldDB" id="A0A4Y3UT41"/>
<name>A0A4Y3UT41_9MICO</name>
<dbReference type="GO" id="GO:0003700">
    <property type="term" value="F:DNA-binding transcription factor activity"/>
    <property type="evidence" value="ECO:0007669"/>
    <property type="project" value="InterPro"/>
</dbReference>
<protein>
    <submittedName>
        <fullName evidence="2">Putative ArsR family transcriptional regulator</fullName>
    </submittedName>
</protein>
<dbReference type="InterPro" id="IPR036390">
    <property type="entry name" value="WH_DNA-bd_sf"/>
</dbReference>
<evidence type="ECO:0000313" key="3">
    <source>
        <dbReference type="Proteomes" id="UP000319804"/>
    </source>
</evidence>